<comment type="caution">
    <text evidence="1">The sequence shown here is derived from an EMBL/GenBank/DDBJ whole genome shotgun (WGS) entry which is preliminary data.</text>
</comment>
<organism evidence="1 2">
    <name type="scientific">Candidatus Woykebacteria bacterium RIFCSPHIGHO2_12_FULL_45_10</name>
    <dbReference type="NCBI Taxonomy" id="1802603"/>
    <lineage>
        <taxon>Bacteria</taxon>
        <taxon>Candidatus Woykeibacteriota</taxon>
    </lineage>
</organism>
<evidence type="ECO:0000313" key="2">
    <source>
        <dbReference type="Proteomes" id="UP000178068"/>
    </source>
</evidence>
<evidence type="ECO:0000313" key="1">
    <source>
        <dbReference type="EMBL" id="OGY29327.1"/>
    </source>
</evidence>
<proteinExistence type="predicted"/>
<accession>A0A1G1WQ48</accession>
<protein>
    <submittedName>
        <fullName evidence="1">Uncharacterized protein</fullName>
    </submittedName>
</protein>
<sequence length="137" mass="15112">MKVGRTRGLEGTKVPITHELPQNFVGGQLLIDAQAGKGIPETILRGEISSVKLNQATRILKVTFVWLARLVPPKRAPELGRYIFAENNPFVLEMKNQVATEHEGGKYLTIRYSTGVIEFSVRGASANLDPSHVFSAR</sequence>
<dbReference type="EMBL" id="MHCZ01000036">
    <property type="protein sequence ID" value="OGY29327.1"/>
    <property type="molecule type" value="Genomic_DNA"/>
</dbReference>
<dbReference type="AlphaFoldDB" id="A0A1G1WQ48"/>
<dbReference type="Proteomes" id="UP000178068">
    <property type="component" value="Unassembled WGS sequence"/>
</dbReference>
<gene>
    <name evidence="1" type="ORF">A3F35_02255</name>
</gene>
<reference evidence="1 2" key="1">
    <citation type="journal article" date="2016" name="Nat. Commun.">
        <title>Thousands of microbial genomes shed light on interconnected biogeochemical processes in an aquifer system.</title>
        <authorList>
            <person name="Anantharaman K."/>
            <person name="Brown C.T."/>
            <person name="Hug L.A."/>
            <person name="Sharon I."/>
            <person name="Castelle C.J."/>
            <person name="Probst A.J."/>
            <person name="Thomas B.C."/>
            <person name="Singh A."/>
            <person name="Wilkins M.J."/>
            <person name="Karaoz U."/>
            <person name="Brodie E.L."/>
            <person name="Williams K.H."/>
            <person name="Hubbard S.S."/>
            <person name="Banfield J.F."/>
        </authorList>
    </citation>
    <scope>NUCLEOTIDE SEQUENCE [LARGE SCALE GENOMIC DNA]</scope>
</reference>
<name>A0A1G1WQ48_9BACT</name>